<evidence type="ECO:0000256" key="2">
    <source>
        <dbReference type="ARBA" id="ARBA00022730"/>
    </source>
</evidence>
<dbReference type="HAMAP" id="MF_01337_B">
    <property type="entry name" value="Ribosomal_uL18_B"/>
    <property type="match status" value="1"/>
</dbReference>
<keyword evidence="5 7" id="KW-0687">Ribonucleoprotein</keyword>
<gene>
    <name evidence="7" type="primary">rplR</name>
    <name evidence="8" type="ORF">A2995_00255</name>
</gene>
<name>A0A1F6X207_9BACT</name>
<dbReference type="FunFam" id="3.30.420.100:FF:000001">
    <property type="entry name" value="50S ribosomal protein L18"/>
    <property type="match status" value="1"/>
</dbReference>
<dbReference type="GO" id="GO:0008097">
    <property type="term" value="F:5S rRNA binding"/>
    <property type="evidence" value="ECO:0007669"/>
    <property type="project" value="TreeGrafter"/>
</dbReference>
<dbReference type="SUPFAM" id="SSF53137">
    <property type="entry name" value="Translational machinery components"/>
    <property type="match status" value="1"/>
</dbReference>
<comment type="similarity">
    <text evidence="1 7">Belongs to the universal ribosomal protein uL18 family.</text>
</comment>
<dbReference type="InterPro" id="IPR057268">
    <property type="entry name" value="Ribosomal_L18"/>
</dbReference>
<evidence type="ECO:0000313" key="8">
    <source>
        <dbReference type="EMBL" id="OGI88156.1"/>
    </source>
</evidence>
<dbReference type="PANTHER" id="PTHR12899">
    <property type="entry name" value="39S RIBOSOMAL PROTEIN L18, MITOCHONDRIAL"/>
    <property type="match status" value="1"/>
</dbReference>
<evidence type="ECO:0000256" key="5">
    <source>
        <dbReference type="ARBA" id="ARBA00023274"/>
    </source>
</evidence>
<comment type="function">
    <text evidence="7">This is one of the proteins that bind and probably mediate the attachment of the 5S RNA into the large ribosomal subunit, where it forms part of the central protuberance.</text>
</comment>
<evidence type="ECO:0000256" key="6">
    <source>
        <dbReference type="ARBA" id="ARBA00035197"/>
    </source>
</evidence>
<keyword evidence="2 7" id="KW-0699">rRNA-binding</keyword>
<protein>
    <recommendedName>
        <fullName evidence="6 7">Large ribosomal subunit protein uL18</fullName>
    </recommendedName>
</protein>
<dbReference type="AlphaFoldDB" id="A0A1F6X207"/>
<evidence type="ECO:0000256" key="1">
    <source>
        <dbReference type="ARBA" id="ARBA00007116"/>
    </source>
</evidence>
<dbReference type="InterPro" id="IPR004389">
    <property type="entry name" value="Ribosomal_uL18_bac-type"/>
</dbReference>
<dbReference type="EMBL" id="MFUP01000005">
    <property type="protein sequence ID" value="OGI88156.1"/>
    <property type="molecule type" value="Genomic_DNA"/>
</dbReference>
<comment type="caution">
    <text evidence="8">The sequence shown here is derived from an EMBL/GenBank/DDBJ whole genome shotgun (WGS) entry which is preliminary data.</text>
</comment>
<dbReference type="GO" id="GO:0003735">
    <property type="term" value="F:structural constituent of ribosome"/>
    <property type="evidence" value="ECO:0007669"/>
    <property type="project" value="InterPro"/>
</dbReference>
<sequence>MKDIKNIKTQKRTRIRKKIRSKIIGTKNIPRLSVFKSNRHIYAQLIDDETGKTLCSSSDLSIKNEKKETKAKKVGNLIANKAKEQKMKEIVFDRSGYKYTGRIKSLAEAVRKAGLKF</sequence>
<dbReference type="Pfam" id="PF00861">
    <property type="entry name" value="Ribosomal_L18p"/>
    <property type="match status" value="1"/>
</dbReference>
<dbReference type="InterPro" id="IPR005484">
    <property type="entry name" value="Ribosomal_uL18_bac/plant/anim"/>
</dbReference>
<dbReference type="GO" id="GO:0006412">
    <property type="term" value="P:translation"/>
    <property type="evidence" value="ECO:0007669"/>
    <property type="project" value="UniProtKB-UniRule"/>
</dbReference>
<dbReference type="Proteomes" id="UP000185809">
    <property type="component" value="Unassembled WGS sequence"/>
</dbReference>
<evidence type="ECO:0000256" key="4">
    <source>
        <dbReference type="ARBA" id="ARBA00022980"/>
    </source>
</evidence>
<dbReference type="PANTHER" id="PTHR12899:SF3">
    <property type="entry name" value="LARGE RIBOSOMAL SUBUNIT PROTEIN UL18M"/>
    <property type="match status" value="1"/>
</dbReference>
<dbReference type="GO" id="GO:0022625">
    <property type="term" value="C:cytosolic large ribosomal subunit"/>
    <property type="evidence" value="ECO:0007669"/>
    <property type="project" value="TreeGrafter"/>
</dbReference>
<proteinExistence type="inferred from homology"/>
<evidence type="ECO:0000256" key="3">
    <source>
        <dbReference type="ARBA" id="ARBA00022884"/>
    </source>
</evidence>
<organism evidence="8 9">
    <name type="scientific">Candidatus Nomurabacteria bacterium RIFCSPLOWO2_01_FULL_33_24</name>
    <dbReference type="NCBI Taxonomy" id="1801765"/>
    <lineage>
        <taxon>Bacteria</taxon>
        <taxon>Candidatus Nomuraibacteriota</taxon>
    </lineage>
</organism>
<evidence type="ECO:0000256" key="7">
    <source>
        <dbReference type="HAMAP-Rule" id="MF_01337"/>
    </source>
</evidence>
<accession>A0A1F6X207</accession>
<dbReference type="NCBIfam" id="TIGR00060">
    <property type="entry name" value="L18_bact"/>
    <property type="match status" value="1"/>
</dbReference>
<dbReference type="Gene3D" id="3.30.420.100">
    <property type="match status" value="1"/>
</dbReference>
<keyword evidence="3 7" id="KW-0694">RNA-binding</keyword>
<dbReference type="CDD" id="cd00432">
    <property type="entry name" value="Ribosomal_L18_L5e"/>
    <property type="match status" value="1"/>
</dbReference>
<comment type="subunit">
    <text evidence="7">Part of the 50S ribosomal subunit; part of the 5S rRNA/L5/L18/L25 subcomplex. Contacts the 5S and 23S rRNAs.</text>
</comment>
<keyword evidence="4 7" id="KW-0689">Ribosomal protein</keyword>
<evidence type="ECO:0000313" key="9">
    <source>
        <dbReference type="Proteomes" id="UP000185809"/>
    </source>
</evidence>
<reference evidence="8 9" key="1">
    <citation type="journal article" date="2016" name="Nat. Commun.">
        <title>Thousands of microbial genomes shed light on interconnected biogeochemical processes in an aquifer system.</title>
        <authorList>
            <person name="Anantharaman K."/>
            <person name="Brown C.T."/>
            <person name="Hug L.A."/>
            <person name="Sharon I."/>
            <person name="Castelle C.J."/>
            <person name="Probst A.J."/>
            <person name="Thomas B.C."/>
            <person name="Singh A."/>
            <person name="Wilkins M.J."/>
            <person name="Karaoz U."/>
            <person name="Brodie E.L."/>
            <person name="Williams K.H."/>
            <person name="Hubbard S.S."/>
            <person name="Banfield J.F."/>
        </authorList>
    </citation>
    <scope>NUCLEOTIDE SEQUENCE [LARGE SCALE GENOMIC DNA]</scope>
</reference>